<sequence length="89" mass="10078">LHRRDITAKQHQKNSKTTAENSKKRYPAEALPIRVVEFFFLLTVTHPDGVFAGSEAGKNLHIRKLKTNSCKSAEKQLVYSDQTAAARQR</sequence>
<evidence type="ECO:0000256" key="1">
    <source>
        <dbReference type="SAM" id="MobiDB-lite"/>
    </source>
</evidence>
<dbReference type="Proteomes" id="UP000824469">
    <property type="component" value="Unassembled WGS sequence"/>
</dbReference>
<reference evidence="2 3" key="1">
    <citation type="journal article" date="2021" name="Nat. Plants">
        <title>The Taxus genome provides insights into paclitaxel biosynthesis.</title>
        <authorList>
            <person name="Xiong X."/>
            <person name="Gou J."/>
            <person name="Liao Q."/>
            <person name="Li Y."/>
            <person name="Zhou Q."/>
            <person name="Bi G."/>
            <person name="Li C."/>
            <person name="Du R."/>
            <person name="Wang X."/>
            <person name="Sun T."/>
            <person name="Guo L."/>
            <person name="Liang H."/>
            <person name="Lu P."/>
            <person name="Wu Y."/>
            <person name="Zhang Z."/>
            <person name="Ro D.K."/>
            <person name="Shang Y."/>
            <person name="Huang S."/>
            <person name="Yan J."/>
        </authorList>
    </citation>
    <scope>NUCLEOTIDE SEQUENCE [LARGE SCALE GENOMIC DNA]</scope>
    <source>
        <strain evidence="2">Ta-2019</strain>
    </source>
</reference>
<comment type="caution">
    <text evidence="2">The sequence shown here is derived from an EMBL/GenBank/DDBJ whole genome shotgun (WGS) entry which is preliminary data.</text>
</comment>
<dbReference type="EMBL" id="JAHRHJ020000004">
    <property type="protein sequence ID" value="KAH9317585.1"/>
    <property type="molecule type" value="Genomic_DNA"/>
</dbReference>
<protein>
    <submittedName>
        <fullName evidence="2">Uncharacterized protein</fullName>
    </submittedName>
</protein>
<evidence type="ECO:0000313" key="3">
    <source>
        <dbReference type="Proteomes" id="UP000824469"/>
    </source>
</evidence>
<proteinExistence type="predicted"/>
<accession>A0AA38LDH4</accession>
<feature type="non-terminal residue" evidence="2">
    <location>
        <position position="1"/>
    </location>
</feature>
<feature type="non-terminal residue" evidence="2">
    <location>
        <position position="89"/>
    </location>
</feature>
<dbReference type="AlphaFoldDB" id="A0AA38LDH4"/>
<organism evidence="2 3">
    <name type="scientific">Taxus chinensis</name>
    <name type="common">Chinese yew</name>
    <name type="synonym">Taxus wallichiana var. chinensis</name>
    <dbReference type="NCBI Taxonomy" id="29808"/>
    <lineage>
        <taxon>Eukaryota</taxon>
        <taxon>Viridiplantae</taxon>
        <taxon>Streptophyta</taxon>
        <taxon>Embryophyta</taxon>
        <taxon>Tracheophyta</taxon>
        <taxon>Spermatophyta</taxon>
        <taxon>Pinopsida</taxon>
        <taxon>Pinidae</taxon>
        <taxon>Conifers II</taxon>
        <taxon>Cupressales</taxon>
        <taxon>Taxaceae</taxon>
        <taxon>Taxus</taxon>
    </lineage>
</organism>
<feature type="region of interest" description="Disordered" evidence="1">
    <location>
        <begin position="1"/>
        <end position="25"/>
    </location>
</feature>
<keyword evidence="3" id="KW-1185">Reference proteome</keyword>
<evidence type="ECO:0000313" key="2">
    <source>
        <dbReference type="EMBL" id="KAH9317585.1"/>
    </source>
</evidence>
<name>A0AA38LDH4_TAXCH</name>
<gene>
    <name evidence="2" type="ORF">KI387_019354</name>
</gene>